<dbReference type="PRINTS" id="PR00114">
    <property type="entry name" value="STPHPHTASE"/>
</dbReference>
<dbReference type="SUPFAM" id="SSF56300">
    <property type="entry name" value="Metallo-dependent phosphatases"/>
    <property type="match status" value="1"/>
</dbReference>
<evidence type="ECO:0000256" key="1">
    <source>
        <dbReference type="RuleBase" id="RU004273"/>
    </source>
</evidence>
<comment type="catalytic activity">
    <reaction evidence="1">
        <text>O-phospho-L-threonyl-[protein] + H2O = L-threonyl-[protein] + phosphate</text>
        <dbReference type="Rhea" id="RHEA:47004"/>
        <dbReference type="Rhea" id="RHEA-COMP:11060"/>
        <dbReference type="Rhea" id="RHEA-COMP:11605"/>
        <dbReference type="ChEBI" id="CHEBI:15377"/>
        <dbReference type="ChEBI" id="CHEBI:30013"/>
        <dbReference type="ChEBI" id="CHEBI:43474"/>
        <dbReference type="ChEBI" id="CHEBI:61977"/>
        <dbReference type="EC" id="3.1.3.16"/>
    </reaction>
</comment>
<proteinExistence type="inferred from homology"/>
<dbReference type="InterPro" id="IPR029052">
    <property type="entry name" value="Metallo-depent_PP-like"/>
</dbReference>
<gene>
    <name evidence="3" type="ORF">Cboi02_000381100</name>
</gene>
<sequence length="559" mass="63459">MEYKQRKAHENSLKIENALRAVKERNNGDGLNQDPTIWINEKGESFKTTERVVKDVPLPSLVIPSDEELFSNENSLPNYKFLRDHFKGEGKLSINQIVKILRMAIEILSKEPNLLSVPAPICVVGDIHGQFYDLCKLFEICGDPDKTSFLFLGDYVDRGDYSIECLLLLYTMKINHPETFFLLRGNHESKYMTSYFSFKNECLHKYTSLVYKESLKSFGSLPLCAIMNEQFFCCHGGISPKLNDVDDINKINRFSENFPSSGLFSDLLWADPHPDYDDQDIKGTTDNNLLYEENVDRNCSYYFSYEAASNFLAKNNLLSIIRAHQAQQSGFRMYKNTLTNGFPSLITLFSAPNYCGSYGNKAAALIYDGNVFNIRQFEASPSPFHLPKFMSVFPWSIPFVAEKTLEILLAVLNICTEDELGEETPVAREVAKSLDEVPDKAESAAATEPVPTLSPFEARQALRRKILSIGRMSRMFNILREESEKVEQLKSLAGGILPRGVLVSGPDAINDEINSFEKARLADLKNEGLPPTEEEIEKRKQEREKEIIEYVNQEPESSN</sequence>
<dbReference type="PROSITE" id="PS00125">
    <property type="entry name" value="SER_THR_PHOSPHATASE"/>
    <property type="match status" value="1"/>
</dbReference>
<comment type="caution">
    <text evidence="3">The sequence shown here is derived from an EMBL/GenBank/DDBJ whole genome shotgun (WGS) entry which is preliminary data.</text>
</comment>
<evidence type="ECO:0000259" key="2">
    <source>
        <dbReference type="PROSITE" id="PS00125"/>
    </source>
</evidence>
<dbReference type="Gene3D" id="3.60.21.10">
    <property type="match status" value="1"/>
</dbReference>
<evidence type="ECO:0000313" key="3">
    <source>
        <dbReference type="EMBL" id="GME72919.1"/>
    </source>
</evidence>
<dbReference type="GO" id="GO:0097720">
    <property type="term" value="P:calcineurin-mediated signaling"/>
    <property type="evidence" value="ECO:0007669"/>
    <property type="project" value="InterPro"/>
</dbReference>
<dbReference type="InterPro" id="IPR043360">
    <property type="entry name" value="PP2B"/>
</dbReference>
<dbReference type="GO" id="GO:0033192">
    <property type="term" value="F:calmodulin-dependent protein phosphatase activity"/>
    <property type="evidence" value="ECO:0007669"/>
    <property type="project" value="InterPro"/>
</dbReference>
<feature type="domain" description="Serine/threonine specific protein phosphatases" evidence="2">
    <location>
        <begin position="183"/>
        <end position="188"/>
    </location>
</feature>
<dbReference type="InterPro" id="IPR004843">
    <property type="entry name" value="Calcineurin-like_PHP"/>
</dbReference>
<comment type="similarity">
    <text evidence="1">Belongs to the PPP phosphatase family.</text>
</comment>
<dbReference type="SMART" id="SM00156">
    <property type="entry name" value="PP2Ac"/>
    <property type="match status" value="1"/>
</dbReference>
<organism evidence="3 4">
    <name type="scientific">Candida boidinii</name>
    <name type="common">Yeast</name>
    <dbReference type="NCBI Taxonomy" id="5477"/>
    <lineage>
        <taxon>Eukaryota</taxon>
        <taxon>Fungi</taxon>
        <taxon>Dikarya</taxon>
        <taxon>Ascomycota</taxon>
        <taxon>Saccharomycotina</taxon>
        <taxon>Pichiomycetes</taxon>
        <taxon>Pichiales</taxon>
        <taxon>Pichiaceae</taxon>
        <taxon>Ogataea</taxon>
        <taxon>Ogataea/Candida clade</taxon>
    </lineage>
</organism>
<dbReference type="Proteomes" id="UP001165120">
    <property type="component" value="Unassembled WGS sequence"/>
</dbReference>
<name>A0A9W6T0N4_CANBO</name>
<dbReference type="PANTHER" id="PTHR45673">
    <property type="entry name" value="SERINE/THREONINE-PROTEIN PHOSPHATASE 2B CATALYTIC SUBUNIT 1-RELATED"/>
    <property type="match status" value="1"/>
</dbReference>
<dbReference type="InterPro" id="IPR006186">
    <property type="entry name" value="Ser/Thr-sp_prot-phosphatase"/>
</dbReference>
<dbReference type="EC" id="3.1.3.16" evidence="1"/>
<accession>A0A9W6T0N4</accession>
<keyword evidence="4" id="KW-1185">Reference proteome</keyword>
<evidence type="ECO:0000313" key="4">
    <source>
        <dbReference type="Proteomes" id="UP001165120"/>
    </source>
</evidence>
<keyword evidence="1" id="KW-0378">Hydrolase</keyword>
<dbReference type="EMBL" id="BSXN01001401">
    <property type="protein sequence ID" value="GME72919.1"/>
    <property type="molecule type" value="Genomic_DNA"/>
</dbReference>
<reference evidence="3" key="1">
    <citation type="submission" date="2023-04" db="EMBL/GenBank/DDBJ databases">
        <title>Candida boidinii NBRC 10035.</title>
        <authorList>
            <person name="Ichikawa N."/>
            <person name="Sato H."/>
            <person name="Tonouchi N."/>
        </authorList>
    </citation>
    <scope>NUCLEOTIDE SEQUENCE</scope>
    <source>
        <strain evidence="3">NBRC 10035</strain>
    </source>
</reference>
<dbReference type="Pfam" id="PF00149">
    <property type="entry name" value="Metallophos"/>
    <property type="match status" value="1"/>
</dbReference>
<protein>
    <recommendedName>
        <fullName evidence="1">Serine/threonine-protein phosphatase</fullName>
        <ecNumber evidence="1">3.1.3.16</ecNumber>
    </recommendedName>
</protein>
<dbReference type="AlphaFoldDB" id="A0A9W6T0N4"/>